<accession>A0ACB9B3F2</accession>
<reference evidence="1 2" key="2">
    <citation type="journal article" date="2022" name="Mol. Ecol. Resour.">
        <title>The genomes of chicory, endive, great burdock and yacon provide insights into Asteraceae paleo-polyploidization history and plant inulin production.</title>
        <authorList>
            <person name="Fan W."/>
            <person name="Wang S."/>
            <person name="Wang H."/>
            <person name="Wang A."/>
            <person name="Jiang F."/>
            <person name="Liu H."/>
            <person name="Zhao H."/>
            <person name="Xu D."/>
            <person name="Zhang Y."/>
        </authorList>
    </citation>
    <scope>NUCLEOTIDE SEQUENCE [LARGE SCALE GENOMIC DNA]</scope>
    <source>
        <strain evidence="2">cv. Yunnan</strain>
        <tissue evidence="1">Leaves</tissue>
    </source>
</reference>
<reference evidence="2" key="1">
    <citation type="journal article" date="2022" name="Mol. Ecol. Resour.">
        <title>The genomes of chicory, endive, great burdock and yacon provide insights into Asteraceae palaeo-polyploidization history and plant inulin production.</title>
        <authorList>
            <person name="Fan W."/>
            <person name="Wang S."/>
            <person name="Wang H."/>
            <person name="Wang A."/>
            <person name="Jiang F."/>
            <person name="Liu H."/>
            <person name="Zhao H."/>
            <person name="Xu D."/>
            <person name="Zhang Y."/>
        </authorList>
    </citation>
    <scope>NUCLEOTIDE SEQUENCE [LARGE SCALE GENOMIC DNA]</scope>
    <source>
        <strain evidence="2">cv. Yunnan</strain>
    </source>
</reference>
<name>A0ACB9B3F2_9ASTR</name>
<organism evidence="1 2">
    <name type="scientific">Smallanthus sonchifolius</name>
    <dbReference type="NCBI Taxonomy" id="185202"/>
    <lineage>
        <taxon>Eukaryota</taxon>
        <taxon>Viridiplantae</taxon>
        <taxon>Streptophyta</taxon>
        <taxon>Embryophyta</taxon>
        <taxon>Tracheophyta</taxon>
        <taxon>Spermatophyta</taxon>
        <taxon>Magnoliopsida</taxon>
        <taxon>eudicotyledons</taxon>
        <taxon>Gunneridae</taxon>
        <taxon>Pentapetalae</taxon>
        <taxon>asterids</taxon>
        <taxon>campanulids</taxon>
        <taxon>Asterales</taxon>
        <taxon>Asteraceae</taxon>
        <taxon>Asteroideae</taxon>
        <taxon>Heliantheae alliance</taxon>
        <taxon>Millerieae</taxon>
        <taxon>Smallanthus</taxon>
    </lineage>
</organism>
<dbReference type="Proteomes" id="UP001056120">
    <property type="component" value="Linkage Group LG23"/>
</dbReference>
<gene>
    <name evidence="1" type="ORF">L1987_67855</name>
</gene>
<sequence length="126" mass="14552">MNRPMVVMAKNDTPKPKSSYILQVQIDISEEIRTYQIGFPFGCLCKLSERRHHSRSSSSMFSLGPDLLRCHHNLGIRLLLSFYKDLNVVQFKYSLVYMDFEGRSDGRSIKPILSHVPLLKLILNPK</sequence>
<keyword evidence="2" id="KW-1185">Reference proteome</keyword>
<evidence type="ECO:0000313" key="1">
    <source>
        <dbReference type="EMBL" id="KAI3716751.1"/>
    </source>
</evidence>
<dbReference type="EMBL" id="CM042040">
    <property type="protein sequence ID" value="KAI3716751.1"/>
    <property type="molecule type" value="Genomic_DNA"/>
</dbReference>
<evidence type="ECO:0000313" key="2">
    <source>
        <dbReference type="Proteomes" id="UP001056120"/>
    </source>
</evidence>
<protein>
    <submittedName>
        <fullName evidence="1">Uncharacterized protein</fullName>
    </submittedName>
</protein>
<proteinExistence type="predicted"/>
<comment type="caution">
    <text evidence="1">The sequence shown here is derived from an EMBL/GenBank/DDBJ whole genome shotgun (WGS) entry which is preliminary data.</text>
</comment>